<keyword evidence="3" id="KW-0732">Signal</keyword>
<dbReference type="AlphaFoldDB" id="A0A2M8WJS7"/>
<sequence>MFQRGRRTARLTAGLSIVAAGALALSACSGSDSSSGSDAKSGPFKYLSFSENTTIQDTLKTLASGQCADANSKAELQVTTQPQASFDQQIQLLAGQGALPSIFPAGNSPSVAKELDRSSSLVDTGAELEALGDSDDILPAAKSTIEKLYDGKDYVLPTELNVEGIWYNKKLFADNGIEAPATWGDLTADAAKLEAAGVQPFAADGKDGWPLTRLIGNYIYRSVGADALQAVADGKAKLTDQAYVDAAQAVADLGAKGYFGKSVGSIDYTTAMNQFLTGKAGMYYMGSWALANFNDPKQNQIGADNIGFVPFPTVSGGKGGSELAANVGVPLALSKKSYDSGSKAWLDCIAKNYGAAALKGSGTITGFKVNGDAGKVPALTKSVQEQIDSSTDTVLWFEALFDPKATTTSQTNAALLVNGKLSAADFMSKIQADLG</sequence>
<accession>A0A2M8WJS7</accession>
<evidence type="ECO:0000313" key="5">
    <source>
        <dbReference type="Proteomes" id="UP000231586"/>
    </source>
</evidence>
<dbReference type="EMBL" id="PGTZ01000009">
    <property type="protein sequence ID" value="PJI91153.1"/>
    <property type="molecule type" value="Genomic_DNA"/>
</dbReference>
<reference evidence="4 5" key="1">
    <citation type="submission" date="2017-11" db="EMBL/GenBank/DDBJ databases">
        <title>Genomic Encyclopedia of Archaeal and Bacterial Type Strains, Phase II (KMG-II): From Individual Species to Whole Genera.</title>
        <authorList>
            <person name="Goeker M."/>
        </authorList>
    </citation>
    <scope>NUCLEOTIDE SEQUENCE [LARGE SCALE GENOMIC DNA]</scope>
    <source>
        <strain evidence="4 5">DSM 22413</strain>
    </source>
</reference>
<dbReference type="PANTHER" id="PTHR43649:SF29">
    <property type="entry name" value="OSMOPROTECTIVE COMPOUNDS-BINDING PROTEIN GGTB"/>
    <property type="match status" value="1"/>
</dbReference>
<dbReference type="Pfam" id="PF01547">
    <property type="entry name" value="SBP_bac_1"/>
    <property type="match status" value="1"/>
</dbReference>
<dbReference type="InterPro" id="IPR006059">
    <property type="entry name" value="SBP"/>
</dbReference>
<dbReference type="OrthoDB" id="3256840at2"/>
<dbReference type="InterPro" id="IPR050490">
    <property type="entry name" value="Bact_solute-bd_prot1"/>
</dbReference>
<dbReference type="Gene3D" id="3.40.190.10">
    <property type="entry name" value="Periplasmic binding protein-like II"/>
    <property type="match status" value="2"/>
</dbReference>
<evidence type="ECO:0000313" key="4">
    <source>
        <dbReference type="EMBL" id="PJI91153.1"/>
    </source>
</evidence>
<protein>
    <submittedName>
        <fullName evidence="4">Carbohydrate ABC transporter substrate-binding protein (CUT1 family)</fullName>
    </submittedName>
</protein>
<evidence type="ECO:0000256" key="3">
    <source>
        <dbReference type="SAM" id="SignalP"/>
    </source>
</evidence>
<feature type="signal peptide" evidence="3">
    <location>
        <begin position="1"/>
        <end position="24"/>
    </location>
</feature>
<dbReference type="SUPFAM" id="SSF53850">
    <property type="entry name" value="Periplasmic binding protein-like II"/>
    <property type="match status" value="1"/>
</dbReference>
<comment type="caution">
    <text evidence="4">The sequence shown here is derived from an EMBL/GenBank/DDBJ whole genome shotgun (WGS) entry which is preliminary data.</text>
</comment>
<dbReference type="RefSeq" id="WP_100350532.1">
    <property type="nucleotide sequence ID" value="NZ_PGTZ01000009.1"/>
</dbReference>
<comment type="similarity">
    <text evidence="1">Belongs to the bacterial solute-binding protein 1 family.</text>
</comment>
<gene>
    <name evidence="4" type="ORF">CLV34_2421</name>
</gene>
<dbReference type="PROSITE" id="PS51257">
    <property type="entry name" value="PROKAR_LIPOPROTEIN"/>
    <property type="match status" value="1"/>
</dbReference>
<evidence type="ECO:0000256" key="1">
    <source>
        <dbReference type="ARBA" id="ARBA00008520"/>
    </source>
</evidence>
<keyword evidence="2" id="KW-0813">Transport</keyword>
<feature type="chain" id="PRO_5014818766" evidence="3">
    <location>
        <begin position="25"/>
        <end position="435"/>
    </location>
</feature>
<name>A0A2M8WJS7_9MICO</name>
<keyword evidence="5" id="KW-1185">Reference proteome</keyword>
<dbReference type="PANTHER" id="PTHR43649">
    <property type="entry name" value="ARABINOSE-BINDING PROTEIN-RELATED"/>
    <property type="match status" value="1"/>
</dbReference>
<proteinExistence type="inferred from homology"/>
<organism evidence="4 5">
    <name type="scientific">Luteimicrobium subarcticum</name>
    <dbReference type="NCBI Taxonomy" id="620910"/>
    <lineage>
        <taxon>Bacteria</taxon>
        <taxon>Bacillati</taxon>
        <taxon>Actinomycetota</taxon>
        <taxon>Actinomycetes</taxon>
        <taxon>Micrococcales</taxon>
        <taxon>Luteimicrobium</taxon>
    </lineage>
</organism>
<dbReference type="Proteomes" id="UP000231586">
    <property type="component" value="Unassembled WGS sequence"/>
</dbReference>
<evidence type="ECO:0000256" key="2">
    <source>
        <dbReference type="ARBA" id="ARBA00022448"/>
    </source>
</evidence>